<evidence type="ECO:0000313" key="7">
    <source>
        <dbReference type="Proteomes" id="UP000238479"/>
    </source>
</evidence>
<keyword evidence="7" id="KW-1185">Reference proteome</keyword>
<dbReference type="STRING" id="74649.A0A2P6P7J3"/>
<dbReference type="AlphaFoldDB" id="A0A2P6P7J3"/>
<dbReference type="PROSITE" id="PS51892">
    <property type="entry name" value="SUBTILASE"/>
    <property type="match status" value="1"/>
</dbReference>
<dbReference type="PANTHER" id="PTHR10795">
    <property type="entry name" value="PROPROTEIN CONVERTASE SUBTILISIN/KEXIN"/>
    <property type="match status" value="1"/>
</dbReference>
<comment type="similarity">
    <text evidence="2 4">Belongs to the peptidase S8 family.</text>
</comment>
<proteinExistence type="inferred from homology"/>
<evidence type="ECO:0000256" key="4">
    <source>
        <dbReference type="PROSITE-ProRule" id="PRU01240"/>
    </source>
</evidence>
<dbReference type="GO" id="GO:0005576">
    <property type="term" value="C:extracellular region"/>
    <property type="evidence" value="ECO:0007669"/>
    <property type="project" value="UniProtKB-SubCell"/>
</dbReference>
<dbReference type="Pfam" id="PF00082">
    <property type="entry name" value="Peptidase_S8"/>
    <property type="match status" value="1"/>
</dbReference>
<gene>
    <name evidence="6" type="ORF">RchiOBHm_Chr7g0200041</name>
</gene>
<comment type="caution">
    <text evidence="4">Lacks conserved residue(s) required for the propagation of feature annotation.</text>
</comment>
<comment type="subcellular location">
    <subcellularLocation>
        <location evidence="1">Secreted</location>
    </subcellularLocation>
</comment>
<dbReference type="Gene3D" id="3.40.50.200">
    <property type="entry name" value="Peptidase S8/S53 domain"/>
    <property type="match status" value="1"/>
</dbReference>
<dbReference type="EMBL" id="PDCK01000045">
    <property type="protein sequence ID" value="PRQ17903.1"/>
    <property type="molecule type" value="Genomic_DNA"/>
</dbReference>
<dbReference type="InterPro" id="IPR045051">
    <property type="entry name" value="SBT"/>
</dbReference>
<dbReference type="InterPro" id="IPR036852">
    <property type="entry name" value="Peptidase_S8/S53_dom_sf"/>
</dbReference>
<accession>A0A2P6P7J3</accession>
<dbReference type="InterPro" id="IPR000209">
    <property type="entry name" value="Peptidase_S8/S53_dom"/>
</dbReference>
<dbReference type="SUPFAM" id="SSF52743">
    <property type="entry name" value="Subtilisin-like"/>
    <property type="match status" value="1"/>
</dbReference>
<evidence type="ECO:0000259" key="5">
    <source>
        <dbReference type="Pfam" id="PF00082"/>
    </source>
</evidence>
<evidence type="ECO:0000256" key="2">
    <source>
        <dbReference type="ARBA" id="ARBA00011073"/>
    </source>
</evidence>
<name>A0A2P6P7J3_ROSCH</name>
<dbReference type="EC" id="3.4.21.25" evidence="6"/>
<dbReference type="Gramene" id="PRQ17903">
    <property type="protein sequence ID" value="PRQ17903"/>
    <property type="gene ID" value="RchiOBHm_Chr7g0200041"/>
</dbReference>
<evidence type="ECO:0000256" key="1">
    <source>
        <dbReference type="ARBA" id="ARBA00004613"/>
    </source>
</evidence>
<comment type="caution">
    <text evidence="6">The sequence shown here is derived from an EMBL/GenBank/DDBJ whole genome shotgun (WGS) entry which is preliminary data.</text>
</comment>
<dbReference type="OMA" id="KVCWSIG"/>
<organism evidence="6 7">
    <name type="scientific">Rosa chinensis</name>
    <name type="common">China rose</name>
    <dbReference type="NCBI Taxonomy" id="74649"/>
    <lineage>
        <taxon>Eukaryota</taxon>
        <taxon>Viridiplantae</taxon>
        <taxon>Streptophyta</taxon>
        <taxon>Embryophyta</taxon>
        <taxon>Tracheophyta</taxon>
        <taxon>Spermatophyta</taxon>
        <taxon>Magnoliopsida</taxon>
        <taxon>eudicotyledons</taxon>
        <taxon>Gunneridae</taxon>
        <taxon>Pentapetalae</taxon>
        <taxon>rosids</taxon>
        <taxon>fabids</taxon>
        <taxon>Rosales</taxon>
        <taxon>Rosaceae</taxon>
        <taxon>Rosoideae</taxon>
        <taxon>Rosoideae incertae sedis</taxon>
        <taxon>Rosa</taxon>
    </lineage>
</organism>
<keyword evidence="6" id="KW-0378">Hydrolase</keyword>
<dbReference type="Proteomes" id="UP000238479">
    <property type="component" value="Chromosome 7"/>
</dbReference>
<sequence>MASGTASGMAPYAYLAMYQVCYDHGCSESDILAVMDTAVADGVDVLSLSLGGGSAALYYDGITVGAFGAIQKGVFVSCSAGNGLWFIVH</sequence>
<keyword evidence="3" id="KW-0732">Signal</keyword>
<evidence type="ECO:0000256" key="3">
    <source>
        <dbReference type="ARBA" id="ARBA00022729"/>
    </source>
</evidence>
<reference evidence="6 7" key="1">
    <citation type="journal article" date="2018" name="Nat. Genet.">
        <title>The Rosa genome provides new insights in the design of modern roses.</title>
        <authorList>
            <person name="Bendahmane M."/>
        </authorList>
    </citation>
    <scope>NUCLEOTIDE SEQUENCE [LARGE SCALE GENOMIC DNA]</scope>
    <source>
        <strain evidence="7">cv. Old Blush</strain>
    </source>
</reference>
<dbReference type="GO" id="GO:0004252">
    <property type="term" value="F:serine-type endopeptidase activity"/>
    <property type="evidence" value="ECO:0007669"/>
    <property type="project" value="InterPro"/>
</dbReference>
<protein>
    <submittedName>
        <fullName evidence="6">Putative cucumisin</fullName>
        <ecNumber evidence="6">3.4.21.25</ecNumber>
    </submittedName>
</protein>
<evidence type="ECO:0000313" key="6">
    <source>
        <dbReference type="EMBL" id="PRQ17903.1"/>
    </source>
</evidence>
<dbReference type="GO" id="GO:0006508">
    <property type="term" value="P:proteolysis"/>
    <property type="evidence" value="ECO:0007669"/>
    <property type="project" value="InterPro"/>
</dbReference>
<feature type="domain" description="Peptidase S8/S53" evidence="5">
    <location>
        <begin position="6"/>
        <end position="83"/>
    </location>
</feature>